<feature type="non-terminal residue" evidence="2">
    <location>
        <position position="91"/>
    </location>
</feature>
<feature type="region of interest" description="Disordered" evidence="1">
    <location>
        <begin position="1"/>
        <end position="37"/>
    </location>
</feature>
<feature type="compositionally biased region" description="Low complexity" evidence="1">
    <location>
        <begin position="26"/>
        <end position="37"/>
    </location>
</feature>
<comment type="caution">
    <text evidence="2">The sequence shown here is derived from an EMBL/GenBank/DDBJ whole genome shotgun (WGS) entry which is preliminary data.</text>
</comment>
<name>A0ABD0R218_CIRMR</name>
<dbReference type="EMBL" id="JAMKFB020000005">
    <property type="protein sequence ID" value="KAL0191973.1"/>
    <property type="molecule type" value="Genomic_DNA"/>
</dbReference>
<evidence type="ECO:0000256" key="1">
    <source>
        <dbReference type="SAM" id="MobiDB-lite"/>
    </source>
</evidence>
<evidence type="ECO:0000313" key="3">
    <source>
        <dbReference type="Proteomes" id="UP001529510"/>
    </source>
</evidence>
<accession>A0ABD0R218</accession>
<protein>
    <submittedName>
        <fullName evidence="2">Uncharacterized protein</fullName>
    </submittedName>
</protein>
<reference evidence="2 3" key="1">
    <citation type="submission" date="2024-05" db="EMBL/GenBank/DDBJ databases">
        <title>Genome sequencing and assembly of Indian major carp, Cirrhinus mrigala (Hamilton, 1822).</title>
        <authorList>
            <person name="Mohindra V."/>
            <person name="Chowdhury L.M."/>
            <person name="Lal K."/>
            <person name="Jena J.K."/>
        </authorList>
    </citation>
    <scope>NUCLEOTIDE SEQUENCE [LARGE SCALE GENOMIC DNA]</scope>
    <source>
        <strain evidence="2">CM1030</strain>
        <tissue evidence="2">Blood</tissue>
    </source>
</reference>
<sequence length="91" mass="9324">ASSPDPTSEPTEPELAPVDSEEGCIPSSSEPEPVSSEVLVADISDAISEVTSPALVSEDLANPEEPLAEVVGSNSSETDASPETPEENFPT</sequence>
<evidence type="ECO:0000313" key="2">
    <source>
        <dbReference type="EMBL" id="KAL0191973.1"/>
    </source>
</evidence>
<dbReference type="Proteomes" id="UP001529510">
    <property type="component" value="Unassembled WGS sequence"/>
</dbReference>
<keyword evidence="3" id="KW-1185">Reference proteome</keyword>
<gene>
    <name evidence="2" type="ORF">M9458_010269</name>
</gene>
<proteinExistence type="predicted"/>
<feature type="region of interest" description="Disordered" evidence="1">
    <location>
        <begin position="53"/>
        <end position="91"/>
    </location>
</feature>
<feature type="compositionally biased region" description="Polar residues" evidence="1">
    <location>
        <begin position="72"/>
        <end position="81"/>
    </location>
</feature>
<feature type="compositionally biased region" description="Low complexity" evidence="1">
    <location>
        <begin position="1"/>
        <end position="14"/>
    </location>
</feature>
<feature type="non-terminal residue" evidence="2">
    <location>
        <position position="1"/>
    </location>
</feature>
<organism evidence="2 3">
    <name type="scientific">Cirrhinus mrigala</name>
    <name type="common">Mrigala</name>
    <dbReference type="NCBI Taxonomy" id="683832"/>
    <lineage>
        <taxon>Eukaryota</taxon>
        <taxon>Metazoa</taxon>
        <taxon>Chordata</taxon>
        <taxon>Craniata</taxon>
        <taxon>Vertebrata</taxon>
        <taxon>Euteleostomi</taxon>
        <taxon>Actinopterygii</taxon>
        <taxon>Neopterygii</taxon>
        <taxon>Teleostei</taxon>
        <taxon>Ostariophysi</taxon>
        <taxon>Cypriniformes</taxon>
        <taxon>Cyprinidae</taxon>
        <taxon>Labeoninae</taxon>
        <taxon>Labeonini</taxon>
        <taxon>Cirrhinus</taxon>
    </lineage>
</organism>
<dbReference type="AlphaFoldDB" id="A0ABD0R218"/>